<feature type="domain" description="NERD" evidence="1">
    <location>
        <begin position="14"/>
        <end position="117"/>
    </location>
</feature>
<evidence type="ECO:0000313" key="2">
    <source>
        <dbReference type="EMBL" id="EIC23379.1"/>
    </source>
</evidence>
<dbReference type="InterPro" id="IPR027417">
    <property type="entry name" value="P-loop_NTPase"/>
</dbReference>
<dbReference type="Gene3D" id="3.40.50.300">
    <property type="entry name" value="P-loop containing nucleotide triphosphate hydrolases"/>
    <property type="match status" value="2"/>
</dbReference>
<dbReference type="EMBL" id="JH603168">
    <property type="protein sequence ID" value="EIC23379.1"/>
    <property type="molecule type" value="Genomic_DNA"/>
</dbReference>
<sequence>MKMIPSSPHDTNSSAERRFFDRLRAAFEQSKHSDRNAELTAFHSLNLTRHAYKRFGEIDFVILGPQGILVLEVKGGGIGCHDGVWYSTDRSGASHRLKESPFRQAESAMHGLRNRVEAALSRSICAQFVWGYGVVFPDCVWSASGAEWDRAMVADLCGVKNTERWLSGLFRYWHERDGRQREPATAQAVTQVARFLRPELDVGVPLHVTLDELEERVAALTEDQMDLLDIVDANPRVICTGGAGTGKTFLGLELARRWAGAGKQVLLACQSPWLKHWLEKRFAIAGVSVSVAKAAATTARRSGIEQFDALIVDEGQDLLNMDALDRLDRMLKGGLEQGRWCFFHDVNNQAGYFGPPDADALAMLESYSAARMPLKRNCRNTRQILSEVQSALGADMGVRGTGDGPEVLHREVETREDIAKLLATEIERLTGPAGLTPAEITILSPQPLRHSVFDFLPGKLAAKIVELDEFALRDFPPAQISFAEIANFKGLENEAVILVDLHREADVHRSVTDRYVGMSRARSLLITIDGNGASI</sequence>
<dbReference type="InterPro" id="IPR011528">
    <property type="entry name" value="NERD"/>
</dbReference>
<dbReference type="Proteomes" id="UP000002964">
    <property type="component" value="Unassembled WGS sequence"/>
</dbReference>
<reference evidence="2 3" key="2">
    <citation type="submission" date="2011-11" db="EMBL/GenBank/DDBJ databases">
        <authorList>
            <consortium name="US DOE Joint Genome Institute"/>
            <person name="Lucas S."/>
            <person name="Han J."/>
            <person name="Lapidus A."/>
            <person name="Cheng J.-F."/>
            <person name="Goodwin L."/>
            <person name="Pitluck S."/>
            <person name="Peters L."/>
            <person name="Ovchinnikova G."/>
            <person name="Zhang X."/>
            <person name="Detter J.C."/>
            <person name="Han C."/>
            <person name="Tapia R."/>
            <person name="Land M."/>
            <person name="Hauser L."/>
            <person name="Kyrpides N."/>
            <person name="Ivanova N."/>
            <person name="Pagani I."/>
            <person name="Vogl K."/>
            <person name="Liu Z."/>
            <person name="Overmann J."/>
            <person name="Frigaard N.-U."/>
            <person name="Bryant D."/>
            <person name="Woyke T."/>
        </authorList>
    </citation>
    <scope>NUCLEOTIDE SEQUENCE [LARGE SCALE GENOMIC DNA]</scope>
    <source>
        <strain evidence="2 3">970</strain>
    </source>
</reference>
<dbReference type="eggNOG" id="COG0507">
    <property type="taxonomic scope" value="Bacteria"/>
</dbReference>
<dbReference type="STRING" id="631362.Thi970DRAFT_01041"/>
<proteinExistence type="predicted"/>
<dbReference type="Pfam" id="PF08378">
    <property type="entry name" value="NERD"/>
    <property type="match status" value="1"/>
</dbReference>
<dbReference type="HOGENOM" id="CLU_024502_0_0_6"/>
<organism evidence="2 3">
    <name type="scientific">Thiorhodovibrio frisius</name>
    <dbReference type="NCBI Taxonomy" id="631362"/>
    <lineage>
        <taxon>Bacteria</taxon>
        <taxon>Pseudomonadati</taxon>
        <taxon>Pseudomonadota</taxon>
        <taxon>Gammaproteobacteria</taxon>
        <taxon>Chromatiales</taxon>
        <taxon>Chromatiaceae</taxon>
        <taxon>Thiorhodovibrio</taxon>
    </lineage>
</organism>
<evidence type="ECO:0000313" key="3">
    <source>
        <dbReference type="Proteomes" id="UP000002964"/>
    </source>
</evidence>
<name>H8YY53_9GAMM</name>
<keyword evidence="3" id="KW-1185">Reference proteome</keyword>
<accession>H8YY53</accession>
<dbReference type="AlphaFoldDB" id="H8YY53"/>
<gene>
    <name evidence="2" type="ORF">Thi970DRAFT_01041</name>
</gene>
<reference evidence="3" key="1">
    <citation type="submission" date="2011-06" db="EMBL/GenBank/DDBJ databases">
        <authorList>
            <consortium name="US DOE Joint Genome Institute (JGI-PGF)"/>
            <person name="Lucas S."/>
            <person name="Han J."/>
            <person name="Lapidus A."/>
            <person name="Cheng J.-F."/>
            <person name="Goodwin L."/>
            <person name="Pitluck S."/>
            <person name="Peters L."/>
            <person name="Land M.L."/>
            <person name="Hauser L."/>
            <person name="Vogl K."/>
            <person name="Liu Z."/>
            <person name="Overmann J."/>
            <person name="Frigaard N.-U."/>
            <person name="Bryant D.A."/>
            <person name="Woyke T.J."/>
        </authorList>
    </citation>
    <scope>NUCLEOTIDE SEQUENCE [LARGE SCALE GENOMIC DNA]</scope>
    <source>
        <strain evidence="3">970</strain>
    </source>
</reference>
<protein>
    <submittedName>
        <fullName evidence="2">Nuclease-like protein</fullName>
    </submittedName>
</protein>
<evidence type="ECO:0000259" key="1">
    <source>
        <dbReference type="Pfam" id="PF08378"/>
    </source>
</evidence>
<dbReference type="Pfam" id="PF13604">
    <property type="entry name" value="AAA_30"/>
    <property type="match status" value="1"/>
</dbReference>
<dbReference type="RefSeq" id="WP_009147463.1">
    <property type="nucleotide sequence ID" value="NZ_CP121471.1"/>
</dbReference>
<dbReference type="OrthoDB" id="7066673at2"/>
<dbReference type="SUPFAM" id="SSF52540">
    <property type="entry name" value="P-loop containing nucleoside triphosphate hydrolases"/>
    <property type="match status" value="1"/>
</dbReference>